<sequence length="194" mass="21226">MKYFLRSLLSPLTISGLLALGGLAACETTKRGFPEVSSPTASDDTDSDAARRRKMEAVSKQVGEVSEGKMRYIVPREQLAAAFTRQFGDGTVIDKTMIRKVQETSKDKAVYYLVGIGLRNGMYRAMAIPLQSSTDNSLYLNTGADRYIIAGVGCTFCFFSFENNEIVGTTCEENTGGSRCDLRVETDNTLLVGR</sequence>
<gene>
    <name evidence="3" type="ORF">SAMN06265337_0352</name>
</gene>
<dbReference type="Proteomes" id="UP000198131">
    <property type="component" value="Unassembled WGS sequence"/>
</dbReference>
<feature type="signal peptide" evidence="2">
    <location>
        <begin position="1"/>
        <end position="24"/>
    </location>
</feature>
<accession>A0A212T4X6</accession>
<evidence type="ECO:0000256" key="2">
    <source>
        <dbReference type="SAM" id="SignalP"/>
    </source>
</evidence>
<organism evidence="3 4">
    <name type="scientific">Hymenobacter gelipurpurascens</name>
    <dbReference type="NCBI Taxonomy" id="89968"/>
    <lineage>
        <taxon>Bacteria</taxon>
        <taxon>Pseudomonadati</taxon>
        <taxon>Bacteroidota</taxon>
        <taxon>Cytophagia</taxon>
        <taxon>Cytophagales</taxon>
        <taxon>Hymenobacteraceae</taxon>
        <taxon>Hymenobacter</taxon>
    </lineage>
</organism>
<name>A0A212T4X6_9BACT</name>
<dbReference type="PROSITE" id="PS51257">
    <property type="entry name" value="PROKAR_LIPOPROTEIN"/>
    <property type="match status" value="1"/>
</dbReference>
<dbReference type="RefSeq" id="WP_088841703.1">
    <property type="nucleotide sequence ID" value="NZ_FYEW01000001.1"/>
</dbReference>
<evidence type="ECO:0008006" key="5">
    <source>
        <dbReference type="Google" id="ProtNLM"/>
    </source>
</evidence>
<feature type="region of interest" description="Disordered" evidence="1">
    <location>
        <begin position="32"/>
        <end position="58"/>
    </location>
</feature>
<proteinExistence type="predicted"/>
<protein>
    <recommendedName>
        <fullName evidence="5">Lipoprotein</fullName>
    </recommendedName>
</protein>
<keyword evidence="4" id="KW-1185">Reference proteome</keyword>
<dbReference type="AlphaFoldDB" id="A0A212T4X6"/>
<reference evidence="4" key="1">
    <citation type="submission" date="2017-06" db="EMBL/GenBank/DDBJ databases">
        <authorList>
            <person name="Varghese N."/>
            <person name="Submissions S."/>
        </authorList>
    </citation>
    <scope>NUCLEOTIDE SEQUENCE [LARGE SCALE GENOMIC DNA]</scope>
    <source>
        <strain evidence="4">DSM 11116</strain>
    </source>
</reference>
<evidence type="ECO:0000313" key="4">
    <source>
        <dbReference type="Proteomes" id="UP000198131"/>
    </source>
</evidence>
<dbReference type="OrthoDB" id="876092at2"/>
<feature type="chain" id="PRO_5012194417" description="Lipoprotein" evidence="2">
    <location>
        <begin position="25"/>
        <end position="194"/>
    </location>
</feature>
<keyword evidence="2" id="KW-0732">Signal</keyword>
<evidence type="ECO:0000313" key="3">
    <source>
        <dbReference type="EMBL" id="SNC60886.1"/>
    </source>
</evidence>
<dbReference type="EMBL" id="FYEW01000001">
    <property type="protein sequence ID" value="SNC60886.1"/>
    <property type="molecule type" value="Genomic_DNA"/>
</dbReference>
<evidence type="ECO:0000256" key="1">
    <source>
        <dbReference type="SAM" id="MobiDB-lite"/>
    </source>
</evidence>